<dbReference type="GO" id="GO:0016020">
    <property type="term" value="C:membrane"/>
    <property type="evidence" value="ECO:0007669"/>
    <property type="project" value="UniProtKB-SubCell"/>
</dbReference>
<dbReference type="Pfam" id="PF07690">
    <property type="entry name" value="MFS_1"/>
    <property type="match status" value="1"/>
</dbReference>
<accession>A0A816GUE4</accession>
<dbReference type="SUPFAM" id="SSF103473">
    <property type="entry name" value="MFS general substrate transporter"/>
    <property type="match status" value="1"/>
</dbReference>
<feature type="transmembrane region" description="Helical" evidence="6">
    <location>
        <begin position="156"/>
        <end position="176"/>
    </location>
</feature>
<evidence type="ECO:0000256" key="3">
    <source>
        <dbReference type="ARBA" id="ARBA00022692"/>
    </source>
</evidence>
<keyword evidence="4 6" id="KW-1133">Transmembrane helix</keyword>
<dbReference type="PANTHER" id="PTHR43791:SF36">
    <property type="entry name" value="TRANSPORTER, PUTATIVE (AFU_ORTHOLOGUE AFUA_6G08340)-RELATED"/>
    <property type="match status" value="1"/>
</dbReference>
<evidence type="ECO:0000256" key="4">
    <source>
        <dbReference type="ARBA" id="ARBA00022989"/>
    </source>
</evidence>
<feature type="transmembrane region" description="Helical" evidence="6">
    <location>
        <begin position="56"/>
        <end position="73"/>
    </location>
</feature>
<sequence length="200" mass="22620">MEDILSQRQSSSRAINLSSIELSECVSSYNEDTGSNVSGAQTKIKLMARQALIHKLDLRLLPILSIIYLLSYLDRSNIANAKIGGLEHDIHLTSVQYQWSLSIFFFGYVLFEIPSNIILRRWRPSRWIALIMFSWGTIAVCMAAVSNFIGLLVCRFLLGAFEAGLFPGVIYFMSLWYPRKMQAIRLGFFWSFSALAGAFG</sequence>
<dbReference type="GO" id="GO:0022857">
    <property type="term" value="F:transmembrane transporter activity"/>
    <property type="evidence" value="ECO:0007669"/>
    <property type="project" value="InterPro"/>
</dbReference>
<protein>
    <recommendedName>
        <fullName evidence="7">Major facilitator superfamily (MFS) profile domain-containing protein</fullName>
    </recommendedName>
</protein>
<dbReference type="Proteomes" id="UP000663828">
    <property type="component" value="Unassembled WGS sequence"/>
</dbReference>
<evidence type="ECO:0000313" key="9">
    <source>
        <dbReference type="Proteomes" id="UP000663828"/>
    </source>
</evidence>
<dbReference type="InterPro" id="IPR011701">
    <property type="entry name" value="MFS"/>
</dbReference>
<comment type="subcellular location">
    <subcellularLocation>
        <location evidence="1">Membrane</location>
        <topology evidence="1">Multi-pass membrane protein</topology>
    </subcellularLocation>
</comment>
<gene>
    <name evidence="8" type="ORF">XAT740_LOCUS60354</name>
</gene>
<evidence type="ECO:0000259" key="7">
    <source>
        <dbReference type="PROSITE" id="PS50850"/>
    </source>
</evidence>
<dbReference type="InterPro" id="IPR020846">
    <property type="entry name" value="MFS_dom"/>
</dbReference>
<dbReference type="EMBL" id="CAJNOR010014803">
    <property type="protein sequence ID" value="CAF1679940.1"/>
    <property type="molecule type" value="Genomic_DNA"/>
</dbReference>
<comment type="caution">
    <text evidence="8">The sequence shown here is derived from an EMBL/GenBank/DDBJ whole genome shotgun (WGS) entry which is preliminary data.</text>
</comment>
<evidence type="ECO:0000313" key="8">
    <source>
        <dbReference type="EMBL" id="CAF1679940.1"/>
    </source>
</evidence>
<feature type="transmembrane region" description="Helical" evidence="6">
    <location>
        <begin position="97"/>
        <end position="115"/>
    </location>
</feature>
<reference evidence="8" key="1">
    <citation type="submission" date="2021-02" db="EMBL/GenBank/DDBJ databases">
        <authorList>
            <person name="Nowell W R."/>
        </authorList>
    </citation>
    <scope>NUCLEOTIDE SEQUENCE</scope>
</reference>
<keyword evidence="3 6" id="KW-0812">Transmembrane</keyword>
<dbReference type="PANTHER" id="PTHR43791">
    <property type="entry name" value="PERMEASE-RELATED"/>
    <property type="match status" value="1"/>
</dbReference>
<evidence type="ECO:0000256" key="5">
    <source>
        <dbReference type="ARBA" id="ARBA00023136"/>
    </source>
</evidence>
<feature type="transmembrane region" description="Helical" evidence="6">
    <location>
        <begin position="127"/>
        <end position="150"/>
    </location>
</feature>
<feature type="non-terminal residue" evidence="8">
    <location>
        <position position="200"/>
    </location>
</feature>
<keyword evidence="5 6" id="KW-0472">Membrane</keyword>
<name>A0A816GUE4_ADIRI</name>
<dbReference type="AlphaFoldDB" id="A0A816GUE4"/>
<evidence type="ECO:0000256" key="1">
    <source>
        <dbReference type="ARBA" id="ARBA00004141"/>
    </source>
</evidence>
<dbReference type="PROSITE" id="PS50850">
    <property type="entry name" value="MFS"/>
    <property type="match status" value="1"/>
</dbReference>
<dbReference type="InterPro" id="IPR036259">
    <property type="entry name" value="MFS_trans_sf"/>
</dbReference>
<dbReference type="Gene3D" id="1.20.1250.20">
    <property type="entry name" value="MFS general substrate transporter like domains"/>
    <property type="match status" value="1"/>
</dbReference>
<evidence type="ECO:0000256" key="6">
    <source>
        <dbReference type="SAM" id="Phobius"/>
    </source>
</evidence>
<proteinExistence type="predicted"/>
<keyword evidence="2" id="KW-0813">Transport</keyword>
<keyword evidence="9" id="KW-1185">Reference proteome</keyword>
<feature type="domain" description="Major facilitator superfamily (MFS) profile" evidence="7">
    <location>
        <begin position="60"/>
        <end position="200"/>
    </location>
</feature>
<evidence type="ECO:0000256" key="2">
    <source>
        <dbReference type="ARBA" id="ARBA00022448"/>
    </source>
</evidence>
<organism evidence="8 9">
    <name type="scientific">Adineta ricciae</name>
    <name type="common">Rotifer</name>
    <dbReference type="NCBI Taxonomy" id="249248"/>
    <lineage>
        <taxon>Eukaryota</taxon>
        <taxon>Metazoa</taxon>
        <taxon>Spiralia</taxon>
        <taxon>Gnathifera</taxon>
        <taxon>Rotifera</taxon>
        <taxon>Eurotatoria</taxon>
        <taxon>Bdelloidea</taxon>
        <taxon>Adinetida</taxon>
        <taxon>Adinetidae</taxon>
        <taxon>Adineta</taxon>
    </lineage>
</organism>